<organism evidence="2 3">
    <name type="scientific">Phakopsora pachyrhizi</name>
    <name type="common">Asian soybean rust disease fungus</name>
    <dbReference type="NCBI Taxonomy" id="170000"/>
    <lineage>
        <taxon>Eukaryota</taxon>
        <taxon>Fungi</taxon>
        <taxon>Dikarya</taxon>
        <taxon>Basidiomycota</taxon>
        <taxon>Pucciniomycotina</taxon>
        <taxon>Pucciniomycetes</taxon>
        <taxon>Pucciniales</taxon>
        <taxon>Phakopsoraceae</taxon>
        <taxon>Phakopsora</taxon>
    </lineage>
</organism>
<feature type="region of interest" description="Disordered" evidence="1">
    <location>
        <begin position="37"/>
        <end position="106"/>
    </location>
</feature>
<feature type="compositionally biased region" description="Low complexity" evidence="1">
    <location>
        <begin position="37"/>
        <end position="48"/>
    </location>
</feature>
<evidence type="ECO:0000313" key="3">
    <source>
        <dbReference type="Proteomes" id="UP001153365"/>
    </source>
</evidence>
<keyword evidence="3" id="KW-1185">Reference proteome</keyword>
<dbReference type="EMBL" id="CALTRL010000009">
    <property type="protein sequence ID" value="CAH7665863.1"/>
    <property type="molecule type" value="Genomic_DNA"/>
</dbReference>
<sequence>MIISIIKCICQSPKFANPKDYPNGFPWEVRASRILTGNGRINSGGRRSQLSPLDTGMGRPNPSAKRDWSKFKNQRTLAPSPIRTSLQGYRSAPLTPSPQYERKDYSFDGQTSTVELYYMNSSNNNEMSKKWEESPAYLSSRAPSSSTPSATDDGSCESHRDELDTPPLQPALMRGISLKDEYFKNVQRVSFHDLEYNRGAQIEKQ</sequence>
<reference evidence="2" key="1">
    <citation type="submission" date="2022-06" db="EMBL/GenBank/DDBJ databases">
        <authorList>
            <consortium name="SYNGENTA / RWTH Aachen University"/>
        </authorList>
    </citation>
    <scope>NUCLEOTIDE SEQUENCE</scope>
</reference>
<name>A0AAV0AE44_PHAPC</name>
<proteinExistence type="predicted"/>
<feature type="compositionally biased region" description="Low complexity" evidence="1">
    <location>
        <begin position="134"/>
        <end position="150"/>
    </location>
</feature>
<feature type="compositionally biased region" description="Polar residues" evidence="1">
    <location>
        <begin position="74"/>
        <end position="88"/>
    </location>
</feature>
<evidence type="ECO:0000313" key="2">
    <source>
        <dbReference type="EMBL" id="CAH7665863.1"/>
    </source>
</evidence>
<gene>
    <name evidence="2" type="ORF">PPACK8108_LOCUS156</name>
</gene>
<evidence type="ECO:0000256" key="1">
    <source>
        <dbReference type="SAM" id="MobiDB-lite"/>
    </source>
</evidence>
<dbReference type="Proteomes" id="UP001153365">
    <property type="component" value="Unassembled WGS sequence"/>
</dbReference>
<comment type="caution">
    <text evidence="2">The sequence shown here is derived from an EMBL/GenBank/DDBJ whole genome shotgun (WGS) entry which is preliminary data.</text>
</comment>
<accession>A0AAV0AE44</accession>
<dbReference type="AlphaFoldDB" id="A0AAV0AE44"/>
<feature type="region of interest" description="Disordered" evidence="1">
    <location>
        <begin position="129"/>
        <end position="171"/>
    </location>
</feature>
<protein>
    <submittedName>
        <fullName evidence="2">Expressed protein</fullName>
    </submittedName>
</protein>